<reference evidence="1" key="1">
    <citation type="submission" date="2021-11" db="EMBL/GenBank/DDBJ databases">
        <authorList>
            <person name="Rodrigo-Torres L."/>
            <person name="Arahal R. D."/>
            <person name="Lucena T."/>
        </authorList>
    </citation>
    <scope>NUCLEOTIDE SEQUENCE</scope>
    <source>
        <strain evidence="1">CECT 7929</strain>
    </source>
</reference>
<protein>
    <submittedName>
        <fullName evidence="1">Uncharacterized protein</fullName>
    </submittedName>
</protein>
<evidence type="ECO:0000313" key="2">
    <source>
        <dbReference type="Proteomes" id="UP000838672"/>
    </source>
</evidence>
<sequence length="39" mass="4376">MPDLLMTELRAKQLDGYIVPVASYGEKYKFVQALSVAVM</sequence>
<proteinExistence type="predicted"/>
<keyword evidence="2" id="KW-1185">Reference proteome</keyword>
<gene>
    <name evidence="1" type="ORF">VST7929_02664</name>
</gene>
<accession>A0ABM8ZWL2</accession>
<dbReference type="Proteomes" id="UP000838672">
    <property type="component" value="Unassembled WGS sequence"/>
</dbReference>
<comment type="caution">
    <text evidence="1">The sequence shown here is derived from an EMBL/GenBank/DDBJ whole genome shotgun (WGS) entry which is preliminary data.</text>
</comment>
<evidence type="ECO:0000313" key="1">
    <source>
        <dbReference type="EMBL" id="CAH0534714.1"/>
    </source>
</evidence>
<organism evidence="1 2">
    <name type="scientific">Vibrio stylophorae</name>
    <dbReference type="NCBI Taxonomy" id="659351"/>
    <lineage>
        <taxon>Bacteria</taxon>
        <taxon>Pseudomonadati</taxon>
        <taxon>Pseudomonadota</taxon>
        <taxon>Gammaproteobacteria</taxon>
        <taxon>Vibrionales</taxon>
        <taxon>Vibrionaceae</taxon>
        <taxon>Vibrio</taxon>
    </lineage>
</organism>
<dbReference type="EMBL" id="CAKLDI010000001">
    <property type="protein sequence ID" value="CAH0534714.1"/>
    <property type="molecule type" value="Genomic_DNA"/>
</dbReference>
<name>A0ABM8ZWL2_9VIBR</name>